<reference evidence="2 3" key="1">
    <citation type="submission" date="2023-05" db="EMBL/GenBank/DDBJ databases">
        <title>B98-5 Cell Line De Novo Hybrid Assembly: An Optical Mapping Approach.</title>
        <authorList>
            <person name="Kananen K."/>
            <person name="Auerbach J.A."/>
            <person name="Kautto E."/>
            <person name="Blachly J.S."/>
        </authorList>
    </citation>
    <scope>NUCLEOTIDE SEQUENCE [LARGE SCALE GENOMIC DNA]</scope>
    <source>
        <strain evidence="2">B95-8</strain>
        <tissue evidence="2">Cell line</tissue>
    </source>
</reference>
<comment type="caution">
    <text evidence="2">The sequence shown here is derived from an EMBL/GenBank/DDBJ whole genome shotgun (WGS) entry which is preliminary data.</text>
</comment>
<evidence type="ECO:0000313" key="2">
    <source>
        <dbReference type="EMBL" id="KAK2116761.1"/>
    </source>
</evidence>
<evidence type="ECO:0000313" key="3">
    <source>
        <dbReference type="Proteomes" id="UP001266305"/>
    </source>
</evidence>
<proteinExistence type="predicted"/>
<gene>
    <name evidence="2" type="ORF">P7K49_003647</name>
</gene>
<name>A0ABQ9W539_SAGOE</name>
<feature type="region of interest" description="Disordered" evidence="1">
    <location>
        <begin position="80"/>
        <end position="99"/>
    </location>
</feature>
<feature type="region of interest" description="Disordered" evidence="1">
    <location>
        <begin position="110"/>
        <end position="133"/>
    </location>
</feature>
<evidence type="ECO:0000256" key="1">
    <source>
        <dbReference type="SAM" id="MobiDB-lite"/>
    </source>
</evidence>
<keyword evidence="3" id="KW-1185">Reference proteome</keyword>
<sequence>MVPSGSHTLPAISSSLFVPLSSCQCTSWILVACTMVSSLWGLQAPPTEERADEFVRTALNTAAKNFLEKELRHIDEPWATMTGSDLHSPSQTFPSKLSRQDLEAREDAGYASLELPGDSTLSPPTLDTEETSDDLISPYASFSFTADRPMPLLSGWLDKLSPQGWVLGGEGREK</sequence>
<accession>A0ABQ9W539</accession>
<feature type="compositionally biased region" description="Polar residues" evidence="1">
    <location>
        <begin position="81"/>
        <end position="97"/>
    </location>
</feature>
<dbReference type="Proteomes" id="UP001266305">
    <property type="component" value="Unassembled WGS sequence"/>
</dbReference>
<organism evidence="2 3">
    <name type="scientific">Saguinus oedipus</name>
    <name type="common">Cotton-top tamarin</name>
    <name type="synonym">Oedipomidas oedipus</name>
    <dbReference type="NCBI Taxonomy" id="9490"/>
    <lineage>
        <taxon>Eukaryota</taxon>
        <taxon>Metazoa</taxon>
        <taxon>Chordata</taxon>
        <taxon>Craniata</taxon>
        <taxon>Vertebrata</taxon>
        <taxon>Euteleostomi</taxon>
        <taxon>Mammalia</taxon>
        <taxon>Eutheria</taxon>
        <taxon>Euarchontoglires</taxon>
        <taxon>Primates</taxon>
        <taxon>Haplorrhini</taxon>
        <taxon>Platyrrhini</taxon>
        <taxon>Cebidae</taxon>
        <taxon>Callitrichinae</taxon>
        <taxon>Saguinus</taxon>
    </lineage>
</organism>
<protein>
    <submittedName>
        <fullName evidence="2">Uncharacterized protein</fullName>
    </submittedName>
</protein>
<dbReference type="EMBL" id="JASSZA010000002">
    <property type="protein sequence ID" value="KAK2116761.1"/>
    <property type="molecule type" value="Genomic_DNA"/>
</dbReference>